<dbReference type="InterPro" id="IPR013096">
    <property type="entry name" value="Cupin_2"/>
</dbReference>
<dbReference type="EMBL" id="CP130144">
    <property type="protein sequence ID" value="WNZ45840.1"/>
    <property type="molecule type" value="Genomic_DNA"/>
</dbReference>
<dbReference type="Gene3D" id="2.60.120.10">
    <property type="entry name" value="Jelly Rolls"/>
    <property type="match status" value="1"/>
</dbReference>
<dbReference type="InterPro" id="IPR014710">
    <property type="entry name" value="RmlC-like_jellyroll"/>
</dbReference>
<feature type="domain" description="Cupin type-2" evidence="1">
    <location>
        <begin position="50"/>
        <end position="106"/>
    </location>
</feature>
<evidence type="ECO:0000259" key="1">
    <source>
        <dbReference type="Pfam" id="PF07883"/>
    </source>
</evidence>
<sequence>MGETLIDNIFDLTGLKLDRELFESLCETDQISIERIISTGQTTPSDQWYDQSRDEWVILLQGEAQLMFEDESTIELKAGDYLLIPAHQKHRVSYTSNDPACIWLAIHAVLK</sequence>
<protein>
    <submittedName>
        <fullName evidence="2">Cupin domain-containing protein</fullName>
    </submittedName>
</protein>
<evidence type="ECO:0000313" key="2">
    <source>
        <dbReference type="EMBL" id="WNZ45840.1"/>
    </source>
</evidence>
<dbReference type="CDD" id="cd06981">
    <property type="entry name" value="cupin_reut_a1446"/>
    <property type="match status" value="1"/>
</dbReference>
<name>A0AA96WU70_LEPBY</name>
<accession>A0AA96WU70</accession>
<dbReference type="Pfam" id="PF07883">
    <property type="entry name" value="Cupin_2"/>
    <property type="match status" value="1"/>
</dbReference>
<dbReference type="SUPFAM" id="SSF51182">
    <property type="entry name" value="RmlC-like cupins"/>
    <property type="match status" value="1"/>
</dbReference>
<reference evidence="2" key="2">
    <citation type="submission" date="2023-07" db="EMBL/GenBank/DDBJ databases">
        <authorList>
            <person name="Bai X.-H."/>
            <person name="Wang H.-H."/>
            <person name="Wang J."/>
            <person name="Ma M.-Y."/>
            <person name="Hu H.-H."/>
            <person name="Song Z.-L."/>
            <person name="Ma H.-G."/>
            <person name="Fan Y."/>
            <person name="Du C.-Y."/>
            <person name="Xu J.-C."/>
        </authorList>
    </citation>
    <scope>NUCLEOTIDE SEQUENCE</scope>
    <source>
        <strain evidence="2">CZ1</strain>
    </source>
</reference>
<dbReference type="RefSeq" id="WP_268183846.1">
    <property type="nucleotide sequence ID" value="NZ_CP130144.1"/>
</dbReference>
<dbReference type="AlphaFoldDB" id="A0AA96WU70"/>
<organism evidence="2">
    <name type="scientific">Leptolyngbya boryana CZ1</name>
    <dbReference type="NCBI Taxonomy" id="3060204"/>
    <lineage>
        <taxon>Bacteria</taxon>
        <taxon>Bacillati</taxon>
        <taxon>Cyanobacteriota</taxon>
        <taxon>Cyanophyceae</taxon>
        <taxon>Leptolyngbyales</taxon>
        <taxon>Leptolyngbyaceae</taxon>
        <taxon>Leptolyngbya group</taxon>
        <taxon>Leptolyngbya</taxon>
    </lineage>
</organism>
<dbReference type="InterPro" id="IPR011051">
    <property type="entry name" value="RmlC_Cupin_sf"/>
</dbReference>
<gene>
    <name evidence="2" type="ORF">Q2T42_29040</name>
</gene>
<proteinExistence type="predicted"/>
<reference evidence="2" key="1">
    <citation type="journal article" date="2023" name="Plants (Basel)">
        <title>Genomic Analysis of Leptolyngbya boryana CZ1 Reveals Efficient Carbon Fixation Modules.</title>
        <authorList>
            <person name="Bai X."/>
            <person name="Wang H."/>
            <person name="Cheng W."/>
            <person name="Wang J."/>
            <person name="Ma M."/>
            <person name="Hu H."/>
            <person name="Song Z."/>
            <person name="Ma H."/>
            <person name="Fan Y."/>
            <person name="Du C."/>
            <person name="Xu J."/>
        </authorList>
    </citation>
    <scope>NUCLEOTIDE SEQUENCE</scope>
    <source>
        <strain evidence="2">CZ1</strain>
    </source>
</reference>